<evidence type="ECO:0000256" key="3">
    <source>
        <dbReference type="ARBA" id="ARBA00022722"/>
    </source>
</evidence>
<keyword evidence="5 10" id="KW-0255">Endonuclease</keyword>
<keyword evidence="2 10" id="KW-0963">Cytoplasm</keyword>
<organism evidence="15 16">
    <name type="scientific">Syntrophomonas zehnderi OL-4</name>
    <dbReference type="NCBI Taxonomy" id="690567"/>
    <lineage>
        <taxon>Bacteria</taxon>
        <taxon>Bacillati</taxon>
        <taxon>Bacillota</taxon>
        <taxon>Clostridia</taxon>
        <taxon>Eubacteriales</taxon>
        <taxon>Syntrophomonadaceae</taxon>
        <taxon>Syntrophomonas</taxon>
    </lineage>
</organism>
<dbReference type="EC" id="3.1.-.-" evidence="10"/>
<dbReference type="InterPro" id="IPR001279">
    <property type="entry name" value="Metallo-B-lactamas"/>
</dbReference>
<dbReference type="SMART" id="SM00849">
    <property type="entry name" value="Lactamase_B"/>
    <property type="match status" value="1"/>
</dbReference>
<evidence type="ECO:0000256" key="2">
    <source>
        <dbReference type="ARBA" id="ARBA00022490"/>
    </source>
</evidence>
<feature type="binding site" evidence="12">
    <location>
        <begin position="230"/>
        <end position="232"/>
    </location>
    <ligand>
        <name>substrate</name>
    </ligand>
</feature>
<feature type="binding site" evidence="13">
    <location>
        <position position="47"/>
    </location>
    <ligand>
        <name>Ca(2+)</name>
        <dbReference type="ChEBI" id="CHEBI:29108"/>
    </ligand>
</feature>
<feature type="binding site" evidence="13">
    <location>
        <position position="139"/>
    </location>
    <ligand>
        <name>Zn(2+)</name>
        <dbReference type="ChEBI" id="CHEBI:29105"/>
        <label>1</label>
        <note>catalytic</note>
    </ligand>
</feature>
<keyword evidence="10" id="KW-0698">rRNA processing</keyword>
<evidence type="ECO:0000259" key="14">
    <source>
        <dbReference type="SMART" id="SM00849"/>
    </source>
</evidence>
<dbReference type="NCBIfam" id="TIGR00649">
    <property type="entry name" value="MG423"/>
    <property type="match status" value="1"/>
</dbReference>
<comment type="subcellular location">
    <subcellularLocation>
        <location evidence="1 10">Cytoplasm</location>
    </subcellularLocation>
</comment>
<comment type="function">
    <text evidence="10">An RNase that has 5'-3' exonuclease and possibly endonuclease activity. Involved in maturation of rRNA and in some organisms also mRNA maturation and/or decay.</text>
</comment>
<keyword evidence="6 10" id="KW-0378">Hydrolase</keyword>
<dbReference type="Pfam" id="PF07521">
    <property type="entry name" value="RMMBL"/>
    <property type="match status" value="1"/>
</dbReference>
<dbReference type="RefSeq" id="WP_046497924.1">
    <property type="nucleotide sequence ID" value="NZ_CGIH01000029.1"/>
</dbReference>
<dbReference type="Gene3D" id="3.40.50.10710">
    <property type="entry name" value="Metallo-hydrolase/oxidoreductase"/>
    <property type="match status" value="1"/>
</dbReference>
<feature type="binding site" evidence="13">
    <location>
        <position position="72"/>
    </location>
    <ligand>
        <name>Zn(2+)</name>
        <dbReference type="ChEBI" id="CHEBI:29105"/>
        <label>1</label>
        <note>catalytic</note>
    </ligand>
</feature>
<dbReference type="GO" id="GO:0006364">
    <property type="term" value="P:rRNA processing"/>
    <property type="evidence" value="ECO:0007669"/>
    <property type="project" value="UniProtKB-UniRule"/>
</dbReference>
<keyword evidence="7 13" id="KW-0862">Zinc</keyword>
<keyword evidence="16" id="KW-1185">Reference proteome</keyword>
<comment type="subunit">
    <text evidence="10">Homodimer, may be a subunit of the RNA degradosome.</text>
</comment>
<dbReference type="EMBL" id="CGIH01000029">
    <property type="protein sequence ID" value="CFX75858.1"/>
    <property type="molecule type" value="Genomic_DNA"/>
</dbReference>
<dbReference type="Gene3D" id="3.10.20.580">
    <property type="match status" value="1"/>
</dbReference>
<dbReference type="GO" id="GO:0004534">
    <property type="term" value="F:5'-3' RNA exonuclease activity"/>
    <property type="evidence" value="ECO:0007669"/>
    <property type="project" value="UniProtKB-UniRule"/>
</dbReference>
<feature type="active site" description="Proton acceptor" evidence="11">
    <location>
        <position position="366"/>
    </location>
</feature>
<dbReference type="Gene3D" id="3.60.15.10">
    <property type="entry name" value="Ribonuclease Z/Hydroxyacylglutathione hydrolase-like"/>
    <property type="match status" value="1"/>
</dbReference>
<evidence type="ECO:0000256" key="11">
    <source>
        <dbReference type="PIRSR" id="PIRSR004803-1"/>
    </source>
</evidence>
<evidence type="ECO:0000256" key="1">
    <source>
        <dbReference type="ARBA" id="ARBA00004496"/>
    </source>
</evidence>
<evidence type="ECO:0000256" key="12">
    <source>
        <dbReference type="PIRSR" id="PIRSR004803-2"/>
    </source>
</evidence>
<dbReference type="CDD" id="cd07714">
    <property type="entry name" value="RNaseJ_MBL-fold"/>
    <property type="match status" value="1"/>
</dbReference>
<dbReference type="InterPro" id="IPR042173">
    <property type="entry name" value="RNase_J_2"/>
</dbReference>
<dbReference type="PIRSF" id="PIRSF004803">
    <property type="entry name" value="RnjA"/>
    <property type="match status" value="1"/>
</dbReference>
<feature type="domain" description="Metallo-beta-lactamase" evidence="14">
    <location>
        <begin position="19"/>
        <end position="211"/>
    </location>
</feature>
<dbReference type="GO" id="GO:0004521">
    <property type="term" value="F:RNA endonuclease activity"/>
    <property type="evidence" value="ECO:0007669"/>
    <property type="project" value="UniProtKB-UniRule"/>
</dbReference>
<feature type="binding site" evidence="13">
    <location>
        <position position="161"/>
    </location>
    <ligand>
        <name>Zn(2+)</name>
        <dbReference type="ChEBI" id="CHEBI:29105"/>
        <label>1</label>
        <note>catalytic</note>
    </ligand>
</feature>
<dbReference type="PANTHER" id="PTHR43694:SF1">
    <property type="entry name" value="RIBONUCLEASE J"/>
    <property type="match status" value="1"/>
</dbReference>
<dbReference type="AlphaFoldDB" id="A0A0E4C900"/>
<dbReference type="InterPro" id="IPR041636">
    <property type="entry name" value="RNase_J_C"/>
</dbReference>
<dbReference type="Proteomes" id="UP000045545">
    <property type="component" value="Unassembled WGS sequence"/>
</dbReference>
<dbReference type="InterPro" id="IPR055132">
    <property type="entry name" value="RNase_J_b_CASP"/>
</dbReference>
<dbReference type="GO" id="GO:0003723">
    <property type="term" value="F:RNA binding"/>
    <property type="evidence" value="ECO:0007669"/>
    <property type="project" value="UniProtKB-UniRule"/>
</dbReference>
<proteinExistence type="inferred from homology"/>
<evidence type="ECO:0000256" key="7">
    <source>
        <dbReference type="ARBA" id="ARBA00022833"/>
    </source>
</evidence>
<dbReference type="HAMAP" id="MF_01491">
    <property type="entry name" value="RNase_J_bact"/>
    <property type="match status" value="1"/>
</dbReference>
<dbReference type="OrthoDB" id="9758375at2"/>
<dbReference type="InterPro" id="IPR004613">
    <property type="entry name" value="RNase_J"/>
</dbReference>
<reference evidence="15 16" key="1">
    <citation type="submission" date="2015-03" db="EMBL/GenBank/DDBJ databases">
        <authorList>
            <person name="Murphy D."/>
        </authorList>
    </citation>
    <scope>NUCLEOTIDE SEQUENCE [LARGE SCALE GENOMIC DNA]</scope>
    <source>
        <strain evidence="15 16">OL-4</strain>
    </source>
</reference>
<keyword evidence="3 10" id="KW-0540">Nuclease</keyword>
<evidence type="ECO:0000256" key="9">
    <source>
        <dbReference type="ARBA" id="ARBA00022884"/>
    </source>
</evidence>
<dbReference type="GO" id="GO:0005737">
    <property type="term" value="C:cytoplasm"/>
    <property type="evidence" value="ECO:0007669"/>
    <property type="project" value="UniProtKB-SubCell"/>
</dbReference>
<protein>
    <recommendedName>
        <fullName evidence="10">Ribonuclease J</fullName>
        <shortName evidence="10">RNase J</shortName>
        <ecNumber evidence="10">3.1.-.-</ecNumber>
    </recommendedName>
</protein>
<evidence type="ECO:0000256" key="6">
    <source>
        <dbReference type="ARBA" id="ARBA00022801"/>
    </source>
</evidence>
<evidence type="ECO:0000256" key="13">
    <source>
        <dbReference type="PIRSR" id="PIRSR004803-3"/>
    </source>
</evidence>
<dbReference type="Pfam" id="PF00753">
    <property type="entry name" value="Lactamase_B"/>
    <property type="match status" value="1"/>
</dbReference>
<keyword evidence="13" id="KW-0106">Calcium</keyword>
<comment type="cofactor">
    <cofactor evidence="13">
        <name>Ca(2+)</name>
        <dbReference type="ChEBI" id="CHEBI:29108"/>
    </cofactor>
    <text evidence="13">Binds 1 Ca(2+) cation per subunit. Seen in 1 crystal structure, it is not clear if it is physiologically important.</text>
</comment>
<dbReference type="FunFam" id="3.10.20.580:FF:000001">
    <property type="entry name" value="Ribonuclease J"/>
    <property type="match status" value="1"/>
</dbReference>
<evidence type="ECO:0000256" key="10">
    <source>
        <dbReference type="HAMAP-Rule" id="MF_01491"/>
    </source>
</evidence>
<comment type="cofactor">
    <cofactor evidence="13">
        <name>Zn(2+)</name>
        <dbReference type="ChEBI" id="CHEBI:29105"/>
    </cofactor>
    <text evidence="13">Binds 2 Zn(2+) ions per subunit. It is not clear if Zn(2+) or Mg(2+) is physiologically important.</text>
</comment>
<feature type="binding site" evidence="13">
    <location>
        <position position="77"/>
    </location>
    <ligand>
        <name>Zn(2+)</name>
        <dbReference type="ChEBI" id="CHEBI:29105"/>
        <label>1</label>
        <note>catalytic</note>
    </ligand>
</feature>
<accession>A0A0E4C900</accession>
<feature type="binding site" evidence="10 12">
    <location>
        <begin position="362"/>
        <end position="366"/>
    </location>
    <ligand>
        <name>substrate</name>
    </ligand>
</feature>
<dbReference type="STRING" id="690567.1808"/>
<dbReference type="SUPFAM" id="SSF56281">
    <property type="entry name" value="Metallo-hydrolase/oxidoreductase"/>
    <property type="match status" value="1"/>
</dbReference>
<feature type="binding site" evidence="13">
    <location>
        <position position="76"/>
    </location>
    <ligand>
        <name>Zn(2+)</name>
        <dbReference type="ChEBI" id="CHEBI:29105"/>
        <label>1</label>
        <note>catalytic</note>
    </ligand>
</feature>
<evidence type="ECO:0000256" key="8">
    <source>
        <dbReference type="ARBA" id="ARBA00022839"/>
    </source>
</evidence>
<dbReference type="InterPro" id="IPR011108">
    <property type="entry name" value="RMMBL"/>
</dbReference>
<feature type="binding site" evidence="13">
    <location>
        <position position="49"/>
    </location>
    <ligand>
        <name>Ca(2+)</name>
        <dbReference type="ChEBI" id="CHEBI:29108"/>
    </ligand>
</feature>
<keyword evidence="9 10" id="KW-0694">RNA-binding</keyword>
<name>A0A0E4C900_9FIRM</name>
<dbReference type="GO" id="GO:0008270">
    <property type="term" value="F:zinc ion binding"/>
    <property type="evidence" value="ECO:0007669"/>
    <property type="project" value="InterPro"/>
</dbReference>
<evidence type="ECO:0000313" key="16">
    <source>
        <dbReference type="Proteomes" id="UP000045545"/>
    </source>
</evidence>
<evidence type="ECO:0000256" key="5">
    <source>
        <dbReference type="ARBA" id="ARBA00022759"/>
    </source>
</evidence>
<feature type="binding site" evidence="13">
    <location>
        <position position="388"/>
    </location>
    <ligand>
        <name>Zn(2+)</name>
        <dbReference type="ChEBI" id="CHEBI:29105"/>
        <label>1</label>
        <note>catalytic</note>
    </ligand>
</feature>
<sequence length="553" mass="61147">MSDDARLQIIPLGGLGEIGKNMMAIKYQETIIVIDAGLMFPEDELLGIDVVIPDISYLVENQDKVKAILLTHGHEDHVGALPYVLREINPPVYGSKLTMGIVEGKVKEHNLDNLQLNTVRPRDKVTIGPFEVEFIRVSHSIPDCMGLAIHTPLGIIFHTGDFKLDQTPIDGQVIDFRKMAELGEKGVLVMLSDSTNADRPGFTMSERVVGHTFDEVFGQCEGRIIVTTFASNIHRIQQVIHTAEKYGRKVAVIGRSMINNVKISMQLGYLDMPEGILIEMEEIGNYSADKIVIVTTGSQGEPMSALTRMATADHRWVGIEPDDTVIISATPIPGNEKLVSRTVDLLFKQGAEVIYDRSAGVHVSGHASQEELKIVLNLIKPKYFIPVHGEYRHLIKHAQLAESLGIPHSRIFVAENGQIIEIGKKKASITGKVTAGKVLVDGLGVGDVGNIVLRDRKQLSQDGIMIVVVTINKENGEVMAGPDIVTRGFVYVRESEELIENAKSKVKEALDVCYRKNITEWAVIKSQVRDKLGKHLYEKTGRRPMILPIIMEV</sequence>
<feature type="binding site" evidence="13">
    <location>
        <position position="74"/>
    </location>
    <ligand>
        <name>Zn(2+)</name>
        <dbReference type="ChEBI" id="CHEBI:29105"/>
        <label>1</label>
        <note>catalytic</note>
    </ligand>
</feature>
<dbReference type="Pfam" id="PF17770">
    <property type="entry name" value="RNase_J_C"/>
    <property type="match status" value="1"/>
</dbReference>
<feature type="binding site" evidence="13">
    <location>
        <position position="441"/>
    </location>
    <ligand>
        <name>Ca(2+)</name>
        <dbReference type="ChEBI" id="CHEBI:29108"/>
    </ligand>
</feature>
<gene>
    <name evidence="10" type="primary">rnj</name>
    <name evidence="15" type="ORF">1808</name>
</gene>
<dbReference type="InterPro" id="IPR036866">
    <property type="entry name" value="RibonucZ/Hydroxyglut_hydro"/>
</dbReference>
<dbReference type="Pfam" id="PF22505">
    <property type="entry name" value="RNase_J_b_CASP"/>
    <property type="match status" value="1"/>
</dbReference>
<keyword evidence="4 13" id="KW-0479">Metal-binding</keyword>
<keyword evidence="8 10" id="KW-0269">Exonuclease</keyword>
<comment type="similarity">
    <text evidence="10">Belongs to the metallo-beta-lactamase superfamily. RNA-metabolizing metallo-beta-lactamase-like family. Bacterial RNase J subfamily.</text>
</comment>
<evidence type="ECO:0000256" key="4">
    <source>
        <dbReference type="ARBA" id="ARBA00022723"/>
    </source>
</evidence>
<dbReference type="InterPro" id="IPR030854">
    <property type="entry name" value="RNase_J_bac"/>
</dbReference>
<evidence type="ECO:0000313" key="15">
    <source>
        <dbReference type="EMBL" id="CFX75858.1"/>
    </source>
</evidence>
<dbReference type="PANTHER" id="PTHR43694">
    <property type="entry name" value="RIBONUCLEASE J"/>
    <property type="match status" value="1"/>
</dbReference>
<feature type="active site" description="Proton donor" evidence="11">
    <location>
        <position position="193"/>
    </location>
</feature>